<sequence>MTSLAKTETGDEVRPPEMVTLTIDDTEISVPKGTLVIRAAELMGIQIPRFCDHPLLEPVGACRQCLVEVEGQRKPMASCTTVATDDMVVRTQLTSEAADKAQHGVMELLLINHPLDCPMCDKGGECPLQNQAMSNGRADSRFTDDKRTFAKPINISSQVLLDRERCILCARCTRFSEQIAGDPFIDMQERGALQQVGIYANEPFDSYFSGNTVQICPVGALTGSAYRFRARPFDLVSSPSVCEHCASGCAQRTDHRRGKVLRRLAGDDPEVNEEWNCDKGRWAFNYATQPDVITTPLVRDADGSLQPASWSHAIAVATRGLEAARGRTGVLVGGRATLEDAYAYSKFARIVLDGNDIDFRARPSSAEEADFLAARIAGRPMSVSYADLESAPVVVLVGFEPEDESPIVFLRLRKAARKRGLPVYAVAPFATRALEKMSGRLIKTAPGAEASALDGLATGEVGDLLSTPGAVVMVGERLATVPGGLSAAARLADTTGARLAWVPRRAGERGALEAGALPGLLPGGRPVDDEDARAQVAQAWNVSQLPSGRGRDADGILTGATDGTLGALLVGGVEPDDFADPEAVLAALDGAGFVVSLEMRHSAVTQRADVVFPVASTTQKAGAFVNWEGRFRPFDAALRNTQDATQSDHQVLDALADEMGVYLGMATVDAAREELAALRGWDGKRATGPDIAAPEVARPDAGQAVLAGWRMLLDNARMQDGEPHLAGTARKSVARLSADTAAEIGAADGDTVTVSTPRGSVSLPLVVTDMPDRVVWLPLNSSASAVHRQLGVTLGSTVTIGAGTGGDDAERSDEEERRK</sequence>
<dbReference type="SUPFAM" id="SSF54292">
    <property type="entry name" value="2Fe-2S ferredoxin-like"/>
    <property type="match status" value="1"/>
</dbReference>
<evidence type="ECO:0000256" key="1">
    <source>
        <dbReference type="ARBA" id="ARBA00001966"/>
    </source>
</evidence>
<dbReference type="Gene3D" id="2.20.25.90">
    <property type="entry name" value="ADC-like domains"/>
    <property type="match status" value="1"/>
</dbReference>
<dbReference type="InterPro" id="IPR000283">
    <property type="entry name" value="NADH_UbQ_OxRdtase_75kDa_su_CS"/>
</dbReference>
<dbReference type="PROSITE" id="PS51085">
    <property type="entry name" value="2FE2S_FER_2"/>
    <property type="match status" value="1"/>
</dbReference>
<dbReference type="Gene3D" id="2.40.40.20">
    <property type="match status" value="1"/>
</dbReference>
<dbReference type="PANTHER" id="PTHR43105">
    <property type="entry name" value="RESPIRATORY NITRATE REDUCTASE"/>
    <property type="match status" value="1"/>
</dbReference>
<dbReference type="GO" id="GO:0051539">
    <property type="term" value="F:4 iron, 4 sulfur cluster binding"/>
    <property type="evidence" value="ECO:0007669"/>
    <property type="project" value="UniProtKB-KW"/>
</dbReference>
<evidence type="ECO:0000256" key="13">
    <source>
        <dbReference type="RuleBase" id="RU003525"/>
    </source>
</evidence>
<evidence type="ECO:0000256" key="10">
    <source>
        <dbReference type="ARBA" id="ARBA00023027"/>
    </source>
</evidence>
<dbReference type="PROSITE" id="PS51669">
    <property type="entry name" value="4FE4S_MOW_BIS_MGD"/>
    <property type="match status" value="1"/>
</dbReference>
<feature type="region of interest" description="Disordered" evidence="14">
    <location>
        <begin position="799"/>
        <end position="819"/>
    </location>
</feature>
<dbReference type="NCBIfam" id="TIGR01973">
    <property type="entry name" value="NuoG"/>
    <property type="match status" value="1"/>
</dbReference>
<accession>A0A7I9Z983</accession>
<keyword evidence="5 13" id="KW-0874">Quinone</keyword>
<feature type="domain" description="4Fe-4S His(Cys)3-ligated-type" evidence="17">
    <location>
        <begin position="97"/>
        <end position="136"/>
    </location>
</feature>
<dbReference type="FunFam" id="2.20.25.90:FF:000002">
    <property type="entry name" value="NADH-quinone oxidoreductase"/>
    <property type="match status" value="1"/>
</dbReference>
<dbReference type="CDD" id="cd02788">
    <property type="entry name" value="MopB_CT_NDH-1_NuoG2-N7"/>
    <property type="match status" value="1"/>
</dbReference>
<dbReference type="SUPFAM" id="SSF54862">
    <property type="entry name" value="4Fe-4S ferredoxins"/>
    <property type="match status" value="1"/>
</dbReference>
<comment type="catalytic activity">
    <reaction evidence="11 13">
        <text>a quinone + NADH + 5 H(+)(in) = a quinol + NAD(+) + 4 H(+)(out)</text>
        <dbReference type="Rhea" id="RHEA:57888"/>
        <dbReference type="ChEBI" id="CHEBI:15378"/>
        <dbReference type="ChEBI" id="CHEBI:24646"/>
        <dbReference type="ChEBI" id="CHEBI:57540"/>
        <dbReference type="ChEBI" id="CHEBI:57945"/>
        <dbReference type="ChEBI" id="CHEBI:132124"/>
    </reaction>
</comment>
<dbReference type="GO" id="GO:0008137">
    <property type="term" value="F:NADH dehydrogenase (ubiquinone) activity"/>
    <property type="evidence" value="ECO:0007669"/>
    <property type="project" value="UniProtKB-UniRule"/>
</dbReference>
<dbReference type="Gene3D" id="3.40.50.740">
    <property type="match status" value="2"/>
</dbReference>
<dbReference type="Proteomes" id="UP000465301">
    <property type="component" value="Unassembled WGS sequence"/>
</dbReference>
<reference evidence="18 19" key="1">
    <citation type="journal article" date="2019" name="Emerg. Microbes Infect.">
        <title>Comprehensive subspecies identification of 175 nontuberculous mycobacteria species based on 7547 genomic profiles.</title>
        <authorList>
            <person name="Matsumoto Y."/>
            <person name="Kinjo T."/>
            <person name="Motooka D."/>
            <person name="Nabeya D."/>
            <person name="Jung N."/>
            <person name="Uechi K."/>
            <person name="Horii T."/>
            <person name="Iida T."/>
            <person name="Fujita J."/>
            <person name="Nakamura S."/>
        </authorList>
    </citation>
    <scope>NUCLEOTIDE SEQUENCE [LARGE SCALE GENOMIC DNA]</scope>
    <source>
        <strain evidence="18 19">JCM 30726</strain>
    </source>
</reference>
<protein>
    <recommendedName>
        <fullName evidence="13">NADH-quinone oxidoreductase</fullName>
        <ecNumber evidence="13">7.1.1.-</ecNumber>
    </recommendedName>
</protein>
<organism evidence="18 19">
    <name type="scientific">Mycobacterium timonense</name>
    <dbReference type="NCBI Taxonomy" id="701043"/>
    <lineage>
        <taxon>Bacteria</taxon>
        <taxon>Bacillati</taxon>
        <taxon>Actinomycetota</taxon>
        <taxon>Actinomycetes</taxon>
        <taxon>Mycobacteriales</taxon>
        <taxon>Mycobacteriaceae</taxon>
        <taxon>Mycobacterium</taxon>
        <taxon>Mycobacterium avium complex (MAC)</taxon>
    </lineage>
</organism>
<dbReference type="FunFam" id="3.10.20.740:FF:000001">
    <property type="entry name" value="NADH-quinone oxidoreductase subunit G"/>
    <property type="match status" value="1"/>
</dbReference>
<dbReference type="RefSeq" id="WP_163711262.1">
    <property type="nucleotide sequence ID" value="NZ_BLLA01000001.1"/>
</dbReference>
<dbReference type="SUPFAM" id="SSF53706">
    <property type="entry name" value="Formate dehydrogenase/DMSO reductase, domains 1-3"/>
    <property type="match status" value="1"/>
</dbReference>
<evidence type="ECO:0000259" key="17">
    <source>
        <dbReference type="PROSITE" id="PS51839"/>
    </source>
</evidence>
<dbReference type="Gene3D" id="3.30.70.20">
    <property type="match status" value="1"/>
</dbReference>
<evidence type="ECO:0000256" key="11">
    <source>
        <dbReference type="ARBA" id="ARBA00047712"/>
    </source>
</evidence>
<keyword evidence="10 13" id="KW-0520">NAD</keyword>
<dbReference type="InterPro" id="IPR054351">
    <property type="entry name" value="NADH_UbQ_OxRdtase_ferredoxin"/>
</dbReference>
<dbReference type="Pfam" id="PF13510">
    <property type="entry name" value="Fer2_4"/>
    <property type="match status" value="1"/>
</dbReference>
<evidence type="ECO:0000256" key="12">
    <source>
        <dbReference type="ARBA" id="ARBA00058530"/>
    </source>
</evidence>
<evidence type="ECO:0000256" key="2">
    <source>
        <dbReference type="ARBA" id="ARBA00005404"/>
    </source>
</evidence>
<dbReference type="InterPro" id="IPR036010">
    <property type="entry name" value="2Fe-2S_ferredoxin-like_sf"/>
</dbReference>
<dbReference type="PROSITE" id="PS00642">
    <property type="entry name" value="COMPLEX1_75K_2"/>
    <property type="match status" value="1"/>
</dbReference>
<dbReference type="InterPro" id="IPR010228">
    <property type="entry name" value="NADH_UbQ_OxRdtase_Gsu"/>
</dbReference>
<dbReference type="PANTHER" id="PTHR43105:SF12">
    <property type="entry name" value="NADH-QUINONE OXIDOREDUCTASE SUBUNIT G"/>
    <property type="match status" value="1"/>
</dbReference>
<evidence type="ECO:0000256" key="3">
    <source>
        <dbReference type="ARBA" id="ARBA00022485"/>
    </source>
</evidence>
<dbReference type="SUPFAM" id="SSF50692">
    <property type="entry name" value="ADC-like"/>
    <property type="match status" value="1"/>
</dbReference>
<dbReference type="GO" id="GO:0048038">
    <property type="term" value="F:quinone binding"/>
    <property type="evidence" value="ECO:0007669"/>
    <property type="project" value="UniProtKB-UniRule"/>
</dbReference>
<feature type="domain" description="2Fe-2S ferredoxin-type" evidence="15">
    <location>
        <begin position="17"/>
        <end position="95"/>
    </location>
</feature>
<evidence type="ECO:0000313" key="18">
    <source>
        <dbReference type="EMBL" id="GFG97257.1"/>
    </source>
</evidence>
<evidence type="ECO:0000256" key="9">
    <source>
        <dbReference type="ARBA" id="ARBA00023014"/>
    </source>
</evidence>
<keyword evidence="3 13" id="KW-0004">4Fe-4S</keyword>
<evidence type="ECO:0000256" key="6">
    <source>
        <dbReference type="ARBA" id="ARBA00022723"/>
    </source>
</evidence>
<dbReference type="GO" id="GO:0042773">
    <property type="term" value="P:ATP synthesis coupled electron transport"/>
    <property type="evidence" value="ECO:0007669"/>
    <property type="project" value="InterPro"/>
</dbReference>
<keyword evidence="8 13" id="KW-0408">Iron</keyword>
<dbReference type="InterPro" id="IPR050123">
    <property type="entry name" value="Prok_molybdopt-oxidoreductase"/>
</dbReference>
<keyword evidence="9 13" id="KW-0411">Iron-sulfur</keyword>
<dbReference type="GO" id="GO:0016020">
    <property type="term" value="C:membrane"/>
    <property type="evidence" value="ECO:0007669"/>
    <property type="project" value="InterPro"/>
</dbReference>
<evidence type="ECO:0000259" key="15">
    <source>
        <dbReference type="PROSITE" id="PS51085"/>
    </source>
</evidence>
<keyword evidence="19" id="KW-1185">Reference proteome</keyword>
<dbReference type="SMART" id="SM00929">
    <property type="entry name" value="NADH-G_4Fe-4S_3"/>
    <property type="match status" value="1"/>
</dbReference>
<dbReference type="GO" id="GO:0003954">
    <property type="term" value="F:NADH dehydrogenase activity"/>
    <property type="evidence" value="ECO:0007669"/>
    <property type="project" value="TreeGrafter"/>
</dbReference>
<dbReference type="Pfam" id="PF00384">
    <property type="entry name" value="Molybdopterin"/>
    <property type="match status" value="1"/>
</dbReference>
<dbReference type="PROSITE" id="PS51839">
    <property type="entry name" value="4FE4S_HC3"/>
    <property type="match status" value="1"/>
</dbReference>
<comment type="cofactor">
    <cofactor evidence="1 13">
        <name>[4Fe-4S] cluster</name>
        <dbReference type="ChEBI" id="CHEBI:49883"/>
    </cofactor>
</comment>
<dbReference type="CDD" id="cd00207">
    <property type="entry name" value="fer2"/>
    <property type="match status" value="1"/>
</dbReference>
<dbReference type="EMBL" id="BLLA01000001">
    <property type="protein sequence ID" value="GFG97257.1"/>
    <property type="molecule type" value="Genomic_DNA"/>
</dbReference>
<dbReference type="InterPro" id="IPR006656">
    <property type="entry name" value="Mopterin_OxRdtase"/>
</dbReference>
<dbReference type="EC" id="7.1.1.-" evidence="13"/>
<dbReference type="NCBIfam" id="NF005895">
    <property type="entry name" value="PRK07860.1"/>
    <property type="match status" value="1"/>
</dbReference>
<evidence type="ECO:0000256" key="5">
    <source>
        <dbReference type="ARBA" id="ARBA00022719"/>
    </source>
</evidence>
<dbReference type="InterPro" id="IPR001041">
    <property type="entry name" value="2Fe-2S_ferredoxin-type"/>
</dbReference>
<comment type="caution">
    <text evidence="18">The sequence shown here is derived from an EMBL/GenBank/DDBJ whole genome shotgun (WGS) entry which is preliminary data.</text>
</comment>
<keyword evidence="6 13" id="KW-0479">Metal-binding</keyword>
<comment type="cofactor">
    <cofactor evidence="13">
        <name>[2Fe-2S] cluster</name>
        <dbReference type="ChEBI" id="CHEBI:190135"/>
    </cofactor>
    <text evidence="13">Binds 1 [2Fe-2S] cluster per subunit.</text>
</comment>
<evidence type="ECO:0000259" key="16">
    <source>
        <dbReference type="PROSITE" id="PS51669"/>
    </source>
</evidence>
<keyword evidence="7 13" id="KW-1278">Translocase</keyword>
<evidence type="ECO:0000256" key="14">
    <source>
        <dbReference type="SAM" id="MobiDB-lite"/>
    </source>
</evidence>
<evidence type="ECO:0000256" key="8">
    <source>
        <dbReference type="ARBA" id="ARBA00023004"/>
    </source>
</evidence>
<evidence type="ECO:0000256" key="7">
    <source>
        <dbReference type="ARBA" id="ARBA00022967"/>
    </source>
</evidence>
<dbReference type="AlphaFoldDB" id="A0A7I9Z983"/>
<dbReference type="SMART" id="SM00926">
    <property type="entry name" value="Molybdop_Fe4S4"/>
    <property type="match status" value="1"/>
</dbReference>
<feature type="domain" description="4Fe-4S Mo/W bis-MGD-type" evidence="16">
    <location>
        <begin position="235"/>
        <end position="291"/>
    </location>
</feature>
<evidence type="ECO:0000313" key="19">
    <source>
        <dbReference type="Proteomes" id="UP000465301"/>
    </source>
</evidence>
<dbReference type="InterPro" id="IPR006963">
    <property type="entry name" value="Mopterin_OxRdtase_4Fe-4S_dom"/>
</dbReference>
<dbReference type="GO" id="GO:0043546">
    <property type="term" value="F:molybdopterin cofactor binding"/>
    <property type="evidence" value="ECO:0007669"/>
    <property type="project" value="InterPro"/>
</dbReference>
<proteinExistence type="inferred from homology"/>
<dbReference type="PROSITE" id="PS00643">
    <property type="entry name" value="COMPLEX1_75K_3"/>
    <property type="match status" value="1"/>
</dbReference>
<dbReference type="Gene3D" id="3.10.20.740">
    <property type="match status" value="1"/>
</dbReference>
<dbReference type="Gene3D" id="3.40.228.10">
    <property type="entry name" value="Dimethylsulfoxide Reductase, domain 2"/>
    <property type="match status" value="1"/>
</dbReference>
<dbReference type="PROSITE" id="PS00641">
    <property type="entry name" value="COMPLEX1_75K_1"/>
    <property type="match status" value="1"/>
</dbReference>
<dbReference type="GO" id="GO:0051537">
    <property type="term" value="F:2 iron, 2 sulfur cluster binding"/>
    <property type="evidence" value="ECO:0007669"/>
    <property type="project" value="UniProtKB-UniRule"/>
</dbReference>
<comment type="function">
    <text evidence="12">NDH-1 shuttles electrons from NADH, via FMN and iron-sulfur (Fe-S) centers, to quinones in the respiratory chain. The immediate electron acceptor for the enzyme in this species is believed to be menaquinone. Couples the redox reaction to proton translocation (for every two electrons transferred, four hydrogen ions are translocated across the cytoplasmic membrane), and thus conserves the redox energy in a proton gradient.</text>
</comment>
<gene>
    <name evidence="18" type="primary">nuoG</name>
    <name evidence="18" type="ORF">MTIM_31360</name>
</gene>
<dbReference type="FunFam" id="3.30.70.20:FF:000016">
    <property type="entry name" value="NADH-quinone oxidoreductase"/>
    <property type="match status" value="1"/>
</dbReference>
<dbReference type="Pfam" id="PF22117">
    <property type="entry name" value="Fer4_Nqo3"/>
    <property type="match status" value="1"/>
</dbReference>
<dbReference type="InterPro" id="IPR006657">
    <property type="entry name" value="MoPterin_dinucl-bd_dom"/>
</dbReference>
<dbReference type="InterPro" id="IPR019574">
    <property type="entry name" value="NADH_UbQ_OxRdtase_Gsu_4Fe4S-bd"/>
</dbReference>
<keyword evidence="4 13" id="KW-0001">2Fe-2S</keyword>
<dbReference type="Pfam" id="PF01568">
    <property type="entry name" value="Molydop_binding"/>
    <property type="match status" value="1"/>
</dbReference>
<dbReference type="InterPro" id="IPR009010">
    <property type="entry name" value="Asp_de-COase-like_dom_sf"/>
</dbReference>
<dbReference type="Pfam" id="PF10588">
    <property type="entry name" value="NADH-G_4Fe-4S_3"/>
    <property type="match status" value="1"/>
</dbReference>
<comment type="similarity">
    <text evidence="2 13">Belongs to the complex I 75 kDa subunit family.</text>
</comment>
<evidence type="ECO:0000256" key="4">
    <source>
        <dbReference type="ARBA" id="ARBA00022714"/>
    </source>
</evidence>
<comment type="function">
    <text evidence="13">NDH-1 shuttles electrons from NADH, via FMN and iron-sulfur (Fe-S) centers, to quinones in the respiratory chain. Couples the redox reaction to proton translocation (for every two electrons transferred, four hydrogen ions are translocated across the cytoplasmic membrane), and thus conserves the redox energy in a proton gradient.</text>
</comment>
<name>A0A7I9Z983_9MYCO</name>
<dbReference type="GO" id="GO:0046872">
    <property type="term" value="F:metal ion binding"/>
    <property type="evidence" value="ECO:0007669"/>
    <property type="project" value="UniProtKB-UniRule"/>
</dbReference>